<sequence length="1120" mass="125453">MNDGNALHLEHGPLQLSLMEPCPFCLPQPDRVAFATAFSKGIWDAFPVTPGHLLVVPHRHVATWAELHPSEQAAMIEGLNQARALLTETFAPDGFNVGFNEGAAAGQTLPHFHIHVIPRRQGDMKDPRGGVRHVIPAKGNYLSPSRSDYAPRAPMSGTPHDRALISGGEDALIRHLLPHIDQAVAVDLAVSFVMESGARLLQPHLQDLLNRSGRLRLVTSDYLDVTDPAALRRLMDLEGDAHLKIFEANQVGFHPKSWVFHMEDRSGVAIVGSSNLSESALRTGVEWNFRVVSPESGQGWRDVLEGFEALLIRPEIRDLDHQWIDRYAQRRERTLAPKPRLIDVAEEPPLPPPMPHVIQSEALEALEDTRAQGFTAGMVVLATGLGKTWLSAFDSDRPEFKRVLFVAHREEILSQAMETYRRCRPGAHFGRYTGAQKDLDADVLFASVQTLGRISHLRQFSPDAFDYIVVDEFHHAAARTYRGLIQHFTPKFLLGLTATPDRMDGGDLLGLCQENLVYRRDFIAGIEHKLLSGFHYLGVPDDVNYAQIPWRGSGFDEVTLTQALATQARAQNALEQLQRHGGSRTLGFCCSQRHADYMADFFNSKGLRAVAVHAGKDSAPRASSLEHLEAGDLDVIFSVDMFNEGVDVPNIDTVLMLRPTESTVIWMQQFGRGLRRAEGKERLNVIDYIGNHRVFLTKARALLQCSVGDRALLLKLEELRRGEVHWPEGCEVTYELEALDLLKALLRPPSQGDGLEAYYLEFRERMGRRPTALDMFHAGFEPRRTGHGGWFQFVQDQGDLSPVEEEVVARHDGFLSSLAAGAMTRSYKMLLVRAMQRSESFPGSVGLDSLTTAFADLAMRNPNLRHDVSVDLNDRAEVRKLLLKHPIDAWIEARGAGTRPFFALEDGRFRTTFQTLDAHVPVLNDLVEELIDWRLAAYFDKGGTEALQGVADGPAIPFEGAPLIASGGPELWREYMREEIPPLFGLTYNSGSWDQGFVVKDKTAFLLVTLKKTNLNAEHRYEDRFIDALRMHWQSQNRTTQASKHGRIISGEEPGYRLHLFVRMEKLRGKTASPFTYCGTVGFESWKGEKPISVTWRLNEAVPYRLRRAFGVSDAHDTLL</sequence>
<dbReference type="Pfam" id="PF01230">
    <property type="entry name" value="HIT"/>
    <property type="match status" value="1"/>
</dbReference>
<dbReference type="GO" id="GO:0005524">
    <property type="term" value="F:ATP binding"/>
    <property type="evidence" value="ECO:0007669"/>
    <property type="project" value="InterPro"/>
</dbReference>
<dbReference type="InterPro" id="IPR036265">
    <property type="entry name" value="HIT-like_sf"/>
</dbReference>
<dbReference type="SMART" id="SM00487">
    <property type="entry name" value="DEXDc"/>
    <property type="match status" value="1"/>
</dbReference>
<dbReference type="InterPro" id="IPR052511">
    <property type="entry name" value="ATP-dep_Helicase"/>
</dbReference>
<dbReference type="InterPro" id="IPR014001">
    <property type="entry name" value="Helicase_ATP-bd"/>
</dbReference>
<keyword evidence="6" id="KW-1185">Reference proteome</keyword>
<proteinExistence type="predicted"/>
<dbReference type="SUPFAM" id="SSF52540">
    <property type="entry name" value="P-loop containing nucleoside triphosphate hydrolases"/>
    <property type="match status" value="1"/>
</dbReference>
<evidence type="ECO:0000313" key="5">
    <source>
        <dbReference type="EMBL" id="AWM76507.1"/>
    </source>
</evidence>
<dbReference type="CDD" id="cd18032">
    <property type="entry name" value="DEXHc_RE_I_III_res"/>
    <property type="match status" value="1"/>
</dbReference>
<reference evidence="6" key="1">
    <citation type="submission" date="2018-05" db="EMBL/GenBank/DDBJ databases">
        <title>Genome sequencing of Phenylobacterium sp. HYN0004.</title>
        <authorList>
            <person name="Yi H."/>
            <person name="Baek C."/>
        </authorList>
    </citation>
    <scope>NUCLEOTIDE SEQUENCE [LARGE SCALE GENOMIC DNA]</scope>
    <source>
        <strain evidence="6">HYN0004</strain>
    </source>
</reference>
<dbReference type="InterPro" id="IPR027417">
    <property type="entry name" value="P-loop_NTPase"/>
</dbReference>
<dbReference type="OrthoDB" id="9805696at2"/>
<dbReference type="PANTHER" id="PTHR47962">
    <property type="entry name" value="ATP-DEPENDENT HELICASE LHR-RELATED-RELATED"/>
    <property type="match status" value="1"/>
</dbReference>
<dbReference type="GO" id="GO:0016887">
    <property type="term" value="F:ATP hydrolysis activity"/>
    <property type="evidence" value="ECO:0007669"/>
    <property type="project" value="TreeGrafter"/>
</dbReference>
<evidence type="ECO:0000259" key="2">
    <source>
        <dbReference type="PROSITE" id="PS51084"/>
    </source>
</evidence>
<dbReference type="Gene3D" id="3.30.870.10">
    <property type="entry name" value="Endonuclease Chain A"/>
    <property type="match status" value="1"/>
</dbReference>
<evidence type="ECO:0000313" key="6">
    <source>
        <dbReference type="Proteomes" id="UP000247763"/>
    </source>
</evidence>
<dbReference type="GO" id="GO:0003677">
    <property type="term" value="F:DNA binding"/>
    <property type="evidence" value="ECO:0007669"/>
    <property type="project" value="InterPro"/>
</dbReference>
<dbReference type="InterPro" id="IPR011146">
    <property type="entry name" value="HIT-like"/>
</dbReference>
<dbReference type="InterPro" id="IPR021835">
    <property type="entry name" value="DUF3427"/>
</dbReference>
<dbReference type="Pfam" id="PF11907">
    <property type="entry name" value="DUF3427"/>
    <property type="match status" value="1"/>
</dbReference>
<gene>
    <name evidence="5" type="ORF">HYN04_01240</name>
</gene>
<dbReference type="PROSITE" id="PS51084">
    <property type="entry name" value="HIT_2"/>
    <property type="match status" value="1"/>
</dbReference>
<feature type="domain" description="HIT" evidence="2">
    <location>
        <begin position="20"/>
        <end position="126"/>
    </location>
</feature>
<dbReference type="SMART" id="SM00490">
    <property type="entry name" value="HELICc"/>
    <property type="match status" value="1"/>
</dbReference>
<dbReference type="REBASE" id="252712">
    <property type="entry name" value="Psp0004ORF1240P"/>
</dbReference>
<dbReference type="PROSITE" id="PS00892">
    <property type="entry name" value="HIT_1"/>
    <property type="match status" value="1"/>
</dbReference>
<dbReference type="PROSITE" id="PS51194">
    <property type="entry name" value="HELICASE_CTER"/>
    <property type="match status" value="1"/>
</dbReference>
<feature type="short sequence motif" description="Histidine triad motif" evidence="1">
    <location>
        <begin position="111"/>
        <end position="115"/>
    </location>
</feature>
<protein>
    <submittedName>
        <fullName evidence="5">DUF3427 domain-containing protein</fullName>
    </submittedName>
</protein>
<dbReference type="InterPro" id="IPR001650">
    <property type="entry name" value="Helicase_C-like"/>
</dbReference>
<dbReference type="Gene3D" id="3.40.50.300">
    <property type="entry name" value="P-loop containing nucleotide triphosphate hydrolases"/>
    <property type="match status" value="2"/>
</dbReference>
<dbReference type="SUPFAM" id="SSF56024">
    <property type="entry name" value="Phospholipase D/nuclease"/>
    <property type="match status" value="1"/>
</dbReference>
<evidence type="ECO:0000259" key="4">
    <source>
        <dbReference type="PROSITE" id="PS51194"/>
    </source>
</evidence>
<dbReference type="PANTHER" id="PTHR47962:SF4">
    <property type="entry name" value="HELICASE"/>
    <property type="match status" value="1"/>
</dbReference>
<dbReference type="Pfam" id="PF00271">
    <property type="entry name" value="Helicase_C"/>
    <property type="match status" value="1"/>
</dbReference>
<feature type="domain" description="Helicase C-terminal" evidence="4">
    <location>
        <begin position="569"/>
        <end position="740"/>
    </location>
</feature>
<dbReference type="Pfam" id="PF04851">
    <property type="entry name" value="ResIII"/>
    <property type="match status" value="1"/>
</dbReference>
<dbReference type="InterPro" id="IPR019808">
    <property type="entry name" value="Histidine_triad_CS"/>
</dbReference>
<dbReference type="KEGG" id="phb:HYN04_01240"/>
<dbReference type="CDD" id="cd09205">
    <property type="entry name" value="PLDc_N_DEXD_b3"/>
    <property type="match status" value="1"/>
</dbReference>
<dbReference type="AlphaFoldDB" id="A0A2Z3HLE8"/>
<dbReference type="PROSITE" id="PS51192">
    <property type="entry name" value="HELICASE_ATP_BIND_1"/>
    <property type="match status" value="1"/>
</dbReference>
<dbReference type="Proteomes" id="UP000247763">
    <property type="component" value="Chromosome"/>
</dbReference>
<accession>A0A2Z3HLE8</accession>
<dbReference type="CDD" id="cd18799">
    <property type="entry name" value="SF2_C_EcoAI-like"/>
    <property type="match status" value="1"/>
</dbReference>
<organism evidence="5 6">
    <name type="scientific">Phenylobacterium parvum</name>
    <dbReference type="NCBI Taxonomy" id="2201350"/>
    <lineage>
        <taxon>Bacteria</taxon>
        <taxon>Pseudomonadati</taxon>
        <taxon>Pseudomonadota</taxon>
        <taxon>Alphaproteobacteria</taxon>
        <taxon>Caulobacterales</taxon>
        <taxon>Caulobacteraceae</taxon>
        <taxon>Phenylobacterium</taxon>
    </lineage>
</organism>
<evidence type="ECO:0000259" key="3">
    <source>
        <dbReference type="PROSITE" id="PS51192"/>
    </source>
</evidence>
<evidence type="ECO:0000256" key="1">
    <source>
        <dbReference type="PROSITE-ProRule" id="PRU00464"/>
    </source>
</evidence>
<feature type="domain" description="Helicase ATP-binding" evidence="3">
    <location>
        <begin position="368"/>
        <end position="518"/>
    </location>
</feature>
<dbReference type="Gene3D" id="3.30.428.10">
    <property type="entry name" value="HIT-like"/>
    <property type="match status" value="1"/>
</dbReference>
<dbReference type="SUPFAM" id="SSF54197">
    <property type="entry name" value="HIT-like"/>
    <property type="match status" value="1"/>
</dbReference>
<name>A0A2Z3HLE8_9CAUL</name>
<dbReference type="EMBL" id="CP029479">
    <property type="protein sequence ID" value="AWM76507.1"/>
    <property type="molecule type" value="Genomic_DNA"/>
</dbReference>
<dbReference type="InterPro" id="IPR006935">
    <property type="entry name" value="Helicase/UvrB_N"/>
</dbReference>